<sequence>HSHYNTPQVGLISQPPEAIIEFKCLLVYMIQTKLKTSVQEAGRQL</sequence>
<feature type="non-terminal residue" evidence="1">
    <location>
        <position position="45"/>
    </location>
</feature>
<proteinExistence type="predicted"/>
<keyword evidence="2" id="KW-1185">Reference proteome</keyword>
<protein>
    <submittedName>
        <fullName evidence="1">5641_t:CDS:1</fullName>
    </submittedName>
</protein>
<organism evidence="1 2">
    <name type="scientific">Dentiscutata heterogama</name>
    <dbReference type="NCBI Taxonomy" id="1316150"/>
    <lineage>
        <taxon>Eukaryota</taxon>
        <taxon>Fungi</taxon>
        <taxon>Fungi incertae sedis</taxon>
        <taxon>Mucoromycota</taxon>
        <taxon>Glomeromycotina</taxon>
        <taxon>Glomeromycetes</taxon>
        <taxon>Diversisporales</taxon>
        <taxon>Gigasporaceae</taxon>
        <taxon>Dentiscutata</taxon>
    </lineage>
</organism>
<dbReference type="Proteomes" id="UP000789702">
    <property type="component" value="Unassembled WGS sequence"/>
</dbReference>
<reference evidence="1" key="1">
    <citation type="submission" date="2021-06" db="EMBL/GenBank/DDBJ databases">
        <authorList>
            <person name="Kallberg Y."/>
            <person name="Tangrot J."/>
            <person name="Rosling A."/>
        </authorList>
    </citation>
    <scope>NUCLEOTIDE SEQUENCE</scope>
    <source>
        <strain evidence="1">IL203A</strain>
    </source>
</reference>
<evidence type="ECO:0000313" key="2">
    <source>
        <dbReference type="Proteomes" id="UP000789702"/>
    </source>
</evidence>
<name>A0ACA9Q7K0_9GLOM</name>
<accession>A0ACA9Q7K0</accession>
<feature type="non-terminal residue" evidence="1">
    <location>
        <position position="1"/>
    </location>
</feature>
<comment type="caution">
    <text evidence="1">The sequence shown here is derived from an EMBL/GenBank/DDBJ whole genome shotgun (WGS) entry which is preliminary data.</text>
</comment>
<evidence type="ECO:0000313" key="1">
    <source>
        <dbReference type="EMBL" id="CAG8737567.1"/>
    </source>
</evidence>
<dbReference type="EMBL" id="CAJVPU010039660">
    <property type="protein sequence ID" value="CAG8737567.1"/>
    <property type="molecule type" value="Genomic_DNA"/>
</dbReference>
<gene>
    <name evidence="1" type="ORF">DHETER_LOCUS13840</name>
</gene>